<evidence type="ECO:0000256" key="2">
    <source>
        <dbReference type="ARBA" id="ARBA00008574"/>
    </source>
</evidence>
<dbReference type="PANTHER" id="PTHR12246">
    <property type="entry name" value="PALMITOYLTRANSFERASE ZDHHC16"/>
    <property type="match status" value="1"/>
</dbReference>
<keyword evidence="6 8" id="KW-0472">Membrane</keyword>
<dbReference type="GO" id="GO:0012505">
    <property type="term" value="C:endomembrane system"/>
    <property type="evidence" value="ECO:0007669"/>
    <property type="project" value="UniProtKB-SubCell"/>
</dbReference>
<evidence type="ECO:0000256" key="4">
    <source>
        <dbReference type="ARBA" id="ARBA00022692"/>
    </source>
</evidence>
<dbReference type="EC" id="2.3.1.225" evidence="8"/>
<dbReference type="InterPro" id="IPR001594">
    <property type="entry name" value="Palmitoyltrfase_DHHC"/>
</dbReference>
<comment type="catalytic activity">
    <reaction evidence="8">
        <text>L-cysteinyl-[protein] + hexadecanoyl-CoA = S-hexadecanoyl-L-cysteinyl-[protein] + CoA</text>
        <dbReference type="Rhea" id="RHEA:36683"/>
        <dbReference type="Rhea" id="RHEA-COMP:10131"/>
        <dbReference type="Rhea" id="RHEA-COMP:11032"/>
        <dbReference type="ChEBI" id="CHEBI:29950"/>
        <dbReference type="ChEBI" id="CHEBI:57287"/>
        <dbReference type="ChEBI" id="CHEBI:57379"/>
        <dbReference type="ChEBI" id="CHEBI:74151"/>
        <dbReference type="EC" id="2.3.1.225"/>
    </reaction>
</comment>
<feature type="transmembrane region" description="Helical" evidence="8">
    <location>
        <begin position="105"/>
        <end position="126"/>
    </location>
</feature>
<evidence type="ECO:0000256" key="1">
    <source>
        <dbReference type="ARBA" id="ARBA00004127"/>
    </source>
</evidence>
<evidence type="ECO:0000256" key="7">
    <source>
        <dbReference type="ARBA" id="ARBA00023315"/>
    </source>
</evidence>
<comment type="similarity">
    <text evidence="2 8">Belongs to the DHHC palmitoyltransferase family.</text>
</comment>
<keyword evidence="3 8" id="KW-0808">Transferase</keyword>
<feature type="compositionally biased region" description="Low complexity" evidence="9">
    <location>
        <begin position="1"/>
        <end position="14"/>
    </location>
</feature>
<dbReference type="Proteomes" id="UP001229421">
    <property type="component" value="Unassembled WGS sequence"/>
</dbReference>
<comment type="subcellular location">
    <subcellularLocation>
        <location evidence="1">Endomembrane system</location>
        <topology evidence="1">Multi-pass membrane protein</topology>
    </subcellularLocation>
</comment>
<evidence type="ECO:0000256" key="3">
    <source>
        <dbReference type="ARBA" id="ARBA00022679"/>
    </source>
</evidence>
<sequence>MDSTDSSTVSTVTLPPQPPPPPPPPPPPSSLLSGSTLQHASSQEDHYVASITEEHEVTCWGCGLILILSPYTPIFKCGWCGAITNHNAVKSENSYLWWRRLRDRCFVCLLLLFMFFIIGGGIWSIYPIVFSISYFCGMLHITISVMLSLTTLSTYFLSAFLSPGAPPLIPWGSYPAVGKGGLEGYTFCNYCSKPKSPNSHHCRSCGMCVLDMDHHCPFIGNCVGSANHRVFIFFLMSAVISNFYVSIISSFAAFYIWPPITNLPISVLSGPTDYMVVYGFLKEIAFSFFTSIESLSLRGFVLIYLFIASVSVEIGLCVLLWQQISYIYEGKTYLIHISSRGSNRNSKKDCQNIVRFFGCPYSATRCLLGFWNSRKIHTK</sequence>
<keyword evidence="7 8" id="KW-0012">Acyltransferase</keyword>
<feature type="transmembrane region" description="Helical" evidence="8">
    <location>
        <begin position="132"/>
        <end position="157"/>
    </location>
</feature>
<feature type="region of interest" description="Disordered" evidence="9">
    <location>
        <begin position="1"/>
        <end position="35"/>
    </location>
</feature>
<dbReference type="Pfam" id="PF01529">
    <property type="entry name" value="DHHC"/>
    <property type="match status" value="1"/>
</dbReference>
<evidence type="ECO:0000313" key="11">
    <source>
        <dbReference type="EMBL" id="KAK1416378.1"/>
    </source>
</evidence>
<dbReference type="AlphaFoldDB" id="A0AAD8K717"/>
<keyword evidence="4 8" id="KW-0812">Transmembrane</keyword>
<evidence type="ECO:0000256" key="8">
    <source>
        <dbReference type="RuleBase" id="RU079119"/>
    </source>
</evidence>
<dbReference type="InterPro" id="IPR039859">
    <property type="entry name" value="PFA4/ZDH16/20/ERF2-like"/>
</dbReference>
<feature type="transmembrane region" description="Helical" evidence="8">
    <location>
        <begin position="301"/>
        <end position="321"/>
    </location>
</feature>
<dbReference type="SUPFAM" id="SSF101447">
    <property type="entry name" value="Formin homology 2 domain (FH2 domain)"/>
    <property type="match status" value="1"/>
</dbReference>
<dbReference type="EMBL" id="JAUHHV010000008">
    <property type="protein sequence ID" value="KAK1416378.1"/>
    <property type="molecule type" value="Genomic_DNA"/>
</dbReference>
<feature type="transmembrane region" description="Helical" evidence="8">
    <location>
        <begin position="230"/>
        <end position="257"/>
    </location>
</feature>
<name>A0AAD8K717_TARER</name>
<keyword evidence="5 8" id="KW-1133">Transmembrane helix</keyword>
<dbReference type="GO" id="GO:0019706">
    <property type="term" value="F:protein-cysteine S-palmitoyltransferase activity"/>
    <property type="evidence" value="ECO:0007669"/>
    <property type="project" value="UniProtKB-EC"/>
</dbReference>
<protein>
    <recommendedName>
        <fullName evidence="8">S-acyltransferase</fullName>
        <ecNumber evidence="8">2.3.1.225</ecNumber>
    </recommendedName>
    <alternativeName>
        <fullName evidence="8">Palmitoyltransferase</fullName>
    </alternativeName>
</protein>
<proteinExistence type="inferred from homology"/>
<accession>A0AAD8K717</accession>
<comment type="caution">
    <text evidence="11">The sequence shown here is derived from an EMBL/GenBank/DDBJ whole genome shotgun (WGS) entry which is preliminary data.</text>
</comment>
<evidence type="ECO:0000256" key="6">
    <source>
        <dbReference type="ARBA" id="ARBA00023136"/>
    </source>
</evidence>
<reference evidence="11" key="1">
    <citation type="journal article" date="2023" name="bioRxiv">
        <title>Improved chromosome-level genome assembly for marigold (Tagetes erecta).</title>
        <authorList>
            <person name="Jiang F."/>
            <person name="Yuan L."/>
            <person name="Wang S."/>
            <person name="Wang H."/>
            <person name="Xu D."/>
            <person name="Wang A."/>
            <person name="Fan W."/>
        </authorList>
    </citation>
    <scope>NUCLEOTIDE SEQUENCE</scope>
    <source>
        <strain evidence="11">WSJ</strain>
        <tissue evidence="11">Leaf</tissue>
    </source>
</reference>
<keyword evidence="12" id="KW-1185">Reference proteome</keyword>
<gene>
    <name evidence="11" type="ORF">QVD17_32169</name>
</gene>
<feature type="compositionally biased region" description="Pro residues" evidence="9">
    <location>
        <begin position="15"/>
        <end position="29"/>
    </location>
</feature>
<evidence type="ECO:0000256" key="5">
    <source>
        <dbReference type="ARBA" id="ARBA00022989"/>
    </source>
</evidence>
<dbReference type="PROSITE" id="PS50216">
    <property type="entry name" value="DHHC"/>
    <property type="match status" value="1"/>
</dbReference>
<organism evidence="11 12">
    <name type="scientific">Tagetes erecta</name>
    <name type="common">African marigold</name>
    <dbReference type="NCBI Taxonomy" id="13708"/>
    <lineage>
        <taxon>Eukaryota</taxon>
        <taxon>Viridiplantae</taxon>
        <taxon>Streptophyta</taxon>
        <taxon>Embryophyta</taxon>
        <taxon>Tracheophyta</taxon>
        <taxon>Spermatophyta</taxon>
        <taxon>Magnoliopsida</taxon>
        <taxon>eudicotyledons</taxon>
        <taxon>Gunneridae</taxon>
        <taxon>Pentapetalae</taxon>
        <taxon>asterids</taxon>
        <taxon>campanulids</taxon>
        <taxon>Asterales</taxon>
        <taxon>Asteraceae</taxon>
        <taxon>Asteroideae</taxon>
        <taxon>Heliantheae alliance</taxon>
        <taxon>Tageteae</taxon>
        <taxon>Tagetes</taxon>
    </lineage>
</organism>
<evidence type="ECO:0000313" key="12">
    <source>
        <dbReference type="Proteomes" id="UP001229421"/>
    </source>
</evidence>
<comment type="domain">
    <text evidence="8">The DHHC domain is required for palmitoyltransferase activity.</text>
</comment>
<evidence type="ECO:0000259" key="10">
    <source>
        <dbReference type="Pfam" id="PF01529"/>
    </source>
</evidence>
<evidence type="ECO:0000256" key="9">
    <source>
        <dbReference type="SAM" id="MobiDB-lite"/>
    </source>
</evidence>
<feature type="domain" description="Palmitoyltransferase DHHC" evidence="10">
    <location>
        <begin position="185"/>
        <end position="333"/>
    </location>
</feature>